<name>A0ABQ4A145_9ACTN</name>
<evidence type="ECO:0000256" key="1">
    <source>
        <dbReference type="ARBA" id="ARBA00022603"/>
    </source>
</evidence>
<accession>A0ABQ4A145</accession>
<dbReference type="PANTHER" id="PTHR43464:SF19">
    <property type="entry name" value="UBIQUINONE BIOSYNTHESIS O-METHYLTRANSFERASE, MITOCHONDRIAL"/>
    <property type="match status" value="1"/>
</dbReference>
<feature type="domain" description="Methyltransferase" evidence="4">
    <location>
        <begin position="56"/>
        <end position="150"/>
    </location>
</feature>
<keyword evidence="6" id="KW-1185">Reference proteome</keyword>
<dbReference type="CDD" id="cd02440">
    <property type="entry name" value="AdoMet_MTases"/>
    <property type="match status" value="1"/>
</dbReference>
<dbReference type="PANTHER" id="PTHR43464">
    <property type="entry name" value="METHYLTRANSFERASE"/>
    <property type="match status" value="1"/>
</dbReference>
<evidence type="ECO:0000313" key="6">
    <source>
        <dbReference type="Proteomes" id="UP000603200"/>
    </source>
</evidence>
<evidence type="ECO:0000313" key="5">
    <source>
        <dbReference type="EMBL" id="GIE24572.1"/>
    </source>
</evidence>
<comment type="caution">
    <text evidence="5">The sequence shown here is derived from an EMBL/GenBank/DDBJ whole genome shotgun (WGS) entry which is preliminary data.</text>
</comment>
<evidence type="ECO:0000256" key="3">
    <source>
        <dbReference type="ARBA" id="ARBA00022691"/>
    </source>
</evidence>
<dbReference type="SUPFAM" id="SSF53335">
    <property type="entry name" value="S-adenosyl-L-methionine-dependent methyltransferases"/>
    <property type="match status" value="1"/>
</dbReference>
<keyword evidence="3" id="KW-0949">S-adenosyl-L-methionine</keyword>
<evidence type="ECO:0000256" key="2">
    <source>
        <dbReference type="ARBA" id="ARBA00022679"/>
    </source>
</evidence>
<protein>
    <recommendedName>
        <fullName evidence="4">Methyltransferase domain-containing protein</fullName>
    </recommendedName>
</protein>
<reference evidence="5 6" key="1">
    <citation type="submission" date="2021-01" db="EMBL/GenBank/DDBJ databases">
        <title>Whole genome shotgun sequence of Actinoplanes humidus NBRC 14915.</title>
        <authorList>
            <person name="Komaki H."/>
            <person name="Tamura T."/>
        </authorList>
    </citation>
    <scope>NUCLEOTIDE SEQUENCE [LARGE SCALE GENOMIC DNA]</scope>
    <source>
        <strain evidence="5 6">NBRC 14915</strain>
    </source>
</reference>
<keyword evidence="1" id="KW-0489">Methyltransferase</keyword>
<keyword evidence="2" id="KW-0808">Transferase</keyword>
<dbReference type="RefSeq" id="WP_203841580.1">
    <property type="nucleotide sequence ID" value="NZ_BAAATV010000019.1"/>
</dbReference>
<organism evidence="5 6">
    <name type="scientific">Winogradskya humida</name>
    <dbReference type="NCBI Taxonomy" id="113566"/>
    <lineage>
        <taxon>Bacteria</taxon>
        <taxon>Bacillati</taxon>
        <taxon>Actinomycetota</taxon>
        <taxon>Actinomycetes</taxon>
        <taxon>Micromonosporales</taxon>
        <taxon>Micromonosporaceae</taxon>
        <taxon>Winogradskya</taxon>
    </lineage>
</organism>
<evidence type="ECO:0000259" key="4">
    <source>
        <dbReference type="Pfam" id="PF13649"/>
    </source>
</evidence>
<sequence length="286" mass="30410">MTAPGFDPVKFKAGQRALWNSASEVWSDLPAEFAAGAALLDRELLRLSGLRAGQRVLDVACGTGDTALAAARVAGADSMVTGIDLAPDMIAVARKRADGLANVEFRVADADDLEQEPGSYDVVLSRWGLMFSTDRAGLFRRLRELLTDGGVLAAVTWGPDQRSPMMSLGGSVLSARLELPTPPRGAPGPSGMVDADAVRAEFTAAGFSDVEVTEFMVPFSVSSPQRYAAFVKEMSPPMMKQMLQQRFGAADDPTTWQQVADAAEPYVSGDGTVQLPSSTNLIRAVR</sequence>
<dbReference type="InterPro" id="IPR041698">
    <property type="entry name" value="Methyltransf_25"/>
</dbReference>
<dbReference type="Proteomes" id="UP000603200">
    <property type="component" value="Unassembled WGS sequence"/>
</dbReference>
<dbReference type="Pfam" id="PF13649">
    <property type="entry name" value="Methyltransf_25"/>
    <property type="match status" value="1"/>
</dbReference>
<gene>
    <name evidence="5" type="ORF">Ahu01nite_076740</name>
</gene>
<dbReference type="InterPro" id="IPR029063">
    <property type="entry name" value="SAM-dependent_MTases_sf"/>
</dbReference>
<dbReference type="Gene3D" id="3.40.50.150">
    <property type="entry name" value="Vaccinia Virus protein VP39"/>
    <property type="match status" value="1"/>
</dbReference>
<proteinExistence type="predicted"/>
<dbReference type="EMBL" id="BOMN01000111">
    <property type="protein sequence ID" value="GIE24572.1"/>
    <property type="molecule type" value="Genomic_DNA"/>
</dbReference>